<dbReference type="Gene3D" id="3.40.50.1100">
    <property type="match status" value="1"/>
</dbReference>
<keyword evidence="3" id="KW-0663">Pyridoxal phosphate</keyword>
<name>X0X3P0_9ZZZZ</name>
<dbReference type="GO" id="GO:0006534">
    <property type="term" value="P:cysteine metabolic process"/>
    <property type="evidence" value="ECO:0007669"/>
    <property type="project" value="UniProtKB-ARBA"/>
</dbReference>
<dbReference type="EMBL" id="BARS01049156">
    <property type="protein sequence ID" value="GAG30002.1"/>
    <property type="molecule type" value="Genomic_DNA"/>
</dbReference>
<accession>X0X3P0</accession>
<dbReference type="Pfam" id="PF00291">
    <property type="entry name" value="PALP"/>
    <property type="match status" value="1"/>
</dbReference>
<dbReference type="PANTHER" id="PTHR10314">
    <property type="entry name" value="CYSTATHIONINE BETA-SYNTHASE"/>
    <property type="match status" value="1"/>
</dbReference>
<evidence type="ECO:0000256" key="3">
    <source>
        <dbReference type="ARBA" id="ARBA00022898"/>
    </source>
</evidence>
<dbReference type="AlphaFoldDB" id="X0X3P0"/>
<dbReference type="GO" id="GO:0044272">
    <property type="term" value="P:sulfur compound biosynthetic process"/>
    <property type="evidence" value="ECO:0007669"/>
    <property type="project" value="UniProtKB-ARBA"/>
</dbReference>
<dbReference type="InterPro" id="IPR036052">
    <property type="entry name" value="TrpB-like_PALP_sf"/>
</dbReference>
<proteinExistence type="inferred from homology"/>
<feature type="non-terminal residue" evidence="5">
    <location>
        <position position="150"/>
    </location>
</feature>
<sequence length="150" mass="16272">MIGNTPLLAIDYSFAGEQRTLYAKAEHLNMTGSIKDRMAFHIIEEAYAKGFLEPGDRIIEATSGNTGIAFSAIGKALGHPVTIFMPDWMSTERINLIRSLGAEIVLVSKEEGGFLGTIDKAEALAAESGHAFLPRQFSNIANVEAHYLTT</sequence>
<reference evidence="5" key="1">
    <citation type="journal article" date="2014" name="Front. Microbiol.">
        <title>High frequency of phylogenetically diverse reductive dehalogenase-homologous genes in deep subseafloor sedimentary metagenomes.</title>
        <authorList>
            <person name="Kawai M."/>
            <person name="Futagami T."/>
            <person name="Toyoda A."/>
            <person name="Takaki Y."/>
            <person name="Nishi S."/>
            <person name="Hori S."/>
            <person name="Arai W."/>
            <person name="Tsubouchi T."/>
            <person name="Morono Y."/>
            <person name="Uchiyama I."/>
            <person name="Ito T."/>
            <person name="Fujiyama A."/>
            <person name="Inagaki F."/>
            <person name="Takami H."/>
        </authorList>
    </citation>
    <scope>NUCLEOTIDE SEQUENCE</scope>
    <source>
        <strain evidence="5">Expedition CK06-06</strain>
    </source>
</reference>
<evidence type="ECO:0000259" key="4">
    <source>
        <dbReference type="Pfam" id="PF00291"/>
    </source>
</evidence>
<comment type="cofactor">
    <cofactor evidence="1">
        <name>pyridoxal 5'-phosphate</name>
        <dbReference type="ChEBI" id="CHEBI:597326"/>
    </cofactor>
</comment>
<dbReference type="InterPro" id="IPR001926">
    <property type="entry name" value="TrpB-like_PALP"/>
</dbReference>
<feature type="domain" description="Tryptophan synthase beta chain-like PALP" evidence="4">
    <location>
        <begin position="2"/>
        <end position="150"/>
    </location>
</feature>
<dbReference type="GO" id="GO:0009069">
    <property type="term" value="P:serine family amino acid metabolic process"/>
    <property type="evidence" value="ECO:0007669"/>
    <property type="project" value="UniProtKB-ARBA"/>
</dbReference>
<gene>
    <name evidence="5" type="ORF">S01H1_73554</name>
</gene>
<comment type="caution">
    <text evidence="5">The sequence shown here is derived from an EMBL/GenBank/DDBJ whole genome shotgun (WGS) entry which is preliminary data.</text>
</comment>
<dbReference type="FunFam" id="3.40.50.1100:FF:000003">
    <property type="entry name" value="Cystathionine beta-synthase"/>
    <property type="match status" value="1"/>
</dbReference>
<comment type="similarity">
    <text evidence="2">Belongs to the cysteine synthase/cystathionine beta-synthase family.</text>
</comment>
<evidence type="ECO:0000256" key="1">
    <source>
        <dbReference type="ARBA" id="ARBA00001933"/>
    </source>
</evidence>
<evidence type="ECO:0000313" key="5">
    <source>
        <dbReference type="EMBL" id="GAG30002.1"/>
    </source>
</evidence>
<dbReference type="InterPro" id="IPR050214">
    <property type="entry name" value="Cys_Synth/Cystath_Beta-Synth"/>
</dbReference>
<dbReference type="SUPFAM" id="SSF53686">
    <property type="entry name" value="Tryptophan synthase beta subunit-like PLP-dependent enzymes"/>
    <property type="match status" value="1"/>
</dbReference>
<protein>
    <recommendedName>
        <fullName evidence="4">Tryptophan synthase beta chain-like PALP domain-containing protein</fullName>
    </recommendedName>
</protein>
<organism evidence="5">
    <name type="scientific">marine sediment metagenome</name>
    <dbReference type="NCBI Taxonomy" id="412755"/>
    <lineage>
        <taxon>unclassified sequences</taxon>
        <taxon>metagenomes</taxon>
        <taxon>ecological metagenomes</taxon>
    </lineage>
</organism>
<evidence type="ECO:0000256" key="2">
    <source>
        <dbReference type="ARBA" id="ARBA00007103"/>
    </source>
</evidence>